<reference evidence="3 4" key="1">
    <citation type="journal article" date="2014" name="Genome Announc.">
        <title>Genome Sequence of Gammaproteobacterial Pseudohaliea rubra Type Strain DSM 19751, Isolated from Coastal Seawater of the Mediterranean Sea.</title>
        <authorList>
            <person name="Spring S."/>
            <person name="Fiebig A."/>
            <person name="Riedel T."/>
            <person name="Goker M."/>
            <person name="Klenk H.P."/>
        </authorList>
    </citation>
    <scope>NUCLEOTIDE SEQUENCE [LARGE SCALE GENOMIC DNA]</scope>
    <source>
        <strain evidence="3 4">DSM 19751</strain>
    </source>
</reference>
<evidence type="ECO:0000256" key="1">
    <source>
        <dbReference type="SAM" id="Coils"/>
    </source>
</evidence>
<feature type="domain" description="Toprim" evidence="2">
    <location>
        <begin position="208"/>
        <end position="279"/>
    </location>
</feature>
<dbReference type="STRING" id="1265313.HRUBRA_00884"/>
<name>A0A095VT62_9GAMM</name>
<dbReference type="AlphaFoldDB" id="A0A095VT62"/>
<dbReference type="InterPro" id="IPR006171">
    <property type="entry name" value="TOPRIM_dom"/>
</dbReference>
<dbReference type="CDD" id="cd01029">
    <property type="entry name" value="TOPRIM_primases"/>
    <property type="match status" value="1"/>
</dbReference>
<sequence>MRREGAGLGATTRREHTHYTDPLREFTDWLQAEFGNAPRDLTPGKLQRFDHPDGRRGNLRCWCVLHLDGRPAGAAGDWREGSSLTWTADRRPLSTEDRQRMAAAAKAARAQRERERAQAQQRAAERARANWDAAAPATVAHPYLQAKQLPAVGVRESAGLLLVPLVDVHGTLHNLQRIDAAGRKRFLPGGRVRGLFCLLGTVRDGQPLYVCEGFATGASIGHAMQVPVACAMSANNLLPVAEALSRHYPAAALVVAADNDHRTEGNPGMRYGAEAARKVGAGLTWPTVCNLEGCTCTDFADTALCGRVPA</sequence>
<organism evidence="3 4">
    <name type="scientific">Pseudohaliea rubra DSM 19751</name>
    <dbReference type="NCBI Taxonomy" id="1265313"/>
    <lineage>
        <taxon>Bacteria</taxon>
        <taxon>Pseudomonadati</taxon>
        <taxon>Pseudomonadota</taxon>
        <taxon>Gammaproteobacteria</taxon>
        <taxon>Cellvibrionales</taxon>
        <taxon>Halieaceae</taxon>
        <taxon>Pseudohaliea</taxon>
    </lineage>
</organism>
<dbReference type="HOGENOM" id="CLU_034830_1_0_6"/>
<dbReference type="Proteomes" id="UP000029640">
    <property type="component" value="Unassembled WGS sequence"/>
</dbReference>
<dbReference type="OrthoDB" id="9763644at2"/>
<keyword evidence="4" id="KW-1185">Reference proteome</keyword>
<dbReference type="InterPro" id="IPR034154">
    <property type="entry name" value="TOPRIM_DnaG/twinkle"/>
</dbReference>
<dbReference type="RefSeq" id="WP_052094334.1">
    <property type="nucleotide sequence ID" value="NZ_KN234749.1"/>
</dbReference>
<proteinExistence type="predicted"/>
<gene>
    <name evidence="3" type="ORF">HRUBRA_00884</name>
</gene>
<dbReference type="EMBL" id="AUVB01000024">
    <property type="protein sequence ID" value="KGE04545.1"/>
    <property type="molecule type" value="Genomic_DNA"/>
</dbReference>
<dbReference type="eggNOG" id="COG4643">
    <property type="taxonomic scope" value="Bacteria"/>
</dbReference>
<feature type="coiled-coil region" evidence="1">
    <location>
        <begin position="98"/>
        <end position="130"/>
    </location>
</feature>
<protein>
    <submittedName>
        <fullName evidence="3">DNA primase, phage-associated</fullName>
    </submittedName>
</protein>
<evidence type="ECO:0000313" key="3">
    <source>
        <dbReference type="EMBL" id="KGE04545.1"/>
    </source>
</evidence>
<evidence type="ECO:0000313" key="4">
    <source>
        <dbReference type="Proteomes" id="UP000029640"/>
    </source>
</evidence>
<dbReference type="Pfam" id="PF13362">
    <property type="entry name" value="Toprim_3"/>
    <property type="match status" value="1"/>
</dbReference>
<keyword evidence="1" id="KW-0175">Coiled coil</keyword>
<accession>A0A095VT62</accession>
<evidence type="ECO:0000259" key="2">
    <source>
        <dbReference type="Pfam" id="PF13362"/>
    </source>
</evidence>
<comment type="caution">
    <text evidence="3">The sequence shown here is derived from an EMBL/GenBank/DDBJ whole genome shotgun (WGS) entry which is preliminary data.</text>
</comment>